<dbReference type="GeneID" id="81423833"/>
<feature type="region of interest" description="Disordered" evidence="1">
    <location>
        <begin position="653"/>
        <end position="711"/>
    </location>
</feature>
<organism evidence="3 4">
    <name type="scientific">Penicillium canariense</name>
    <dbReference type="NCBI Taxonomy" id="189055"/>
    <lineage>
        <taxon>Eukaryota</taxon>
        <taxon>Fungi</taxon>
        <taxon>Dikarya</taxon>
        <taxon>Ascomycota</taxon>
        <taxon>Pezizomycotina</taxon>
        <taxon>Eurotiomycetes</taxon>
        <taxon>Eurotiomycetidae</taxon>
        <taxon>Eurotiales</taxon>
        <taxon>Aspergillaceae</taxon>
        <taxon>Penicillium</taxon>
    </lineage>
</organism>
<dbReference type="EMBL" id="JAPQKN010000001">
    <property type="protein sequence ID" value="KAJ5176655.1"/>
    <property type="molecule type" value="Genomic_DNA"/>
</dbReference>
<name>A0A9W9IG86_9EURO</name>
<dbReference type="AlphaFoldDB" id="A0A9W9IG86"/>
<reference evidence="3" key="1">
    <citation type="submission" date="2022-11" db="EMBL/GenBank/DDBJ databases">
        <authorList>
            <person name="Petersen C."/>
        </authorList>
    </citation>
    <scope>NUCLEOTIDE SEQUENCE</scope>
    <source>
        <strain evidence="3">IBT 26290</strain>
    </source>
</reference>
<feature type="compositionally biased region" description="Polar residues" evidence="1">
    <location>
        <begin position="891"/>
        <end position="900"/>
    </location>
</feature>
<keyword evidence="4" id="KW-1185">Reference proteome</keyword>
<feature type="compositionally biased region" description="Basic and acidic residues" evidence="1">
    <location>
        <begin position="420"/>
        <end position="432"/>
    </location>
</feature>
<feature type="compositionally biased region" description="Low complexity" evidence="1">
    <location>
        <begin position="195"/>
        <end position="209"/>
    </location>
</feature>
<evidence type="ECO:0000259" key="2">
    <source>
        <dbReference type="Pfam" id="PF10650"/>
    </source>
</evidence>
<feature type="region of interest" description="Disordered" evidence="1">
    <location>
        <begin position="445"/>
        <end position="550"/>
    </location>
</feature>
<feature type="compositionally biased region" description="Polar residues" evidence="1">
    <location>
        <begin position="690"/>
        <end position="701"/>
    </location>
</feature>
<feature type="compositionally biased region" description="Pro residues" evidence="1">
    <location>
        <begin position="27"/>
        <end position="46"/>
    </location>
</feature>
<accession>A0A9W9IG86</accession>
<dbReference type="InterPro" id="IPR019607">
    <property type="entry name" value="Putative_zinc-finger_domain"/>
</dbReference>
<dbReference type="RefSeq" id="XP_056548263.1">
    <property type="nucleotide sequence ID" value="XM_056684657.1"/>
</dbReference>
<protein>
    <recommendedName>
        <fullName evidence="2">Putative zinc-finger domain-containing protein</fullName>
    </recommendedName>
</protein>
<feature type="compositionally biased region" description="Polar residues" evidence="1">
    <location>
        <begin position="610"/>
        <end position="623"/>
    </location>
</feature>
<reference evidence="3" key="2">
    <citation type="journal article" date="2023" name="IMA Fungus">
        <title>Comparative genomic study of the Penicillium genus elucidates a diverse pangenome and 15 lateral gene transfer events.</title>
        <authorList>
            <person name="Petersen C."/>
            <person name="Sorensen T."/>
            <person name="Nielsen M.R."/>
            <person name="Sondergaard T.E."/>
            <person name="Sorensen J.L."/>
            <person name="Fitzpatrick D.A."/>
            <person name="Frisvad J.C."/>
            <person name="Nielsen K.L."/>
        </authorList>
    </citation>
    <scope>NUCLEOTIDE SEQUENCE</scope>
    <source>
        <strain evidence="3">IBT 26290</strain>
    </source>
</reference>
<sequence>MSNQPPTSFSGQPRYVQQWPPPYPAMIPPNFPPNPEYQASAPPPHVHPSQAFEYNMASATANANSRIPAPGSSSDQGLFFPPHFPYMNQLEPSQLPFPFPPIPMSSFGYPAIPAPPGSNIPPGSFNPYGTVASGPSESQPRVRDVSSPTDPNREEGEVSEGDGGQSVESSKGTMAAPSHAPAAPRSSLKEGETVSSRPSTSSRSSSRMSISEFHRHRFFTDFRTAYNPPLSVSADADVVNRAIELQKRDATEATSQDIQSARSAAQLRVQAQGALLSLAPHSIRFHELVAEGINPAILKQLYEEVGIRVATPQPTEPVVAPSTDEIAKSQRSTPSKRHAEPAALEKNNATQQSVPGTAQSNSSKPMERKELIAKMLAAKAAKAQSSGPKELSKEPQPTAVTPSPSTTPSRGNAKENGVAVKEKNKAQTELARKRIEALKKQALLKSQQMAQQLNQASQEEQSSTLPGTPVPAVHHPLPVRPPVPQSSELSGIPGLLMADSKPEAESHSLDSASVGIAVDSTPLARTNQRKRPRASDFDEPGTVQKKHFHVSVPYAAPTSDKLIIDISDDESLYGDDEGENMDVDSSLDQDSAFATATATLDIPRPPFQKYPSTTRASTSTPQAPSRPGDQEQMRQKNLEIQALHRKIAEMEERRKAKLAGSRTQSPRTLEDSGSSSSAAQSTAADADLAQNSSAPPSTAPRTTRDLSPTLGMPFAVRPNEIDFFSPSSVRILSSMTIAQLDSIRCQILRMREIESGAPVLDGELMSSQARLAACKDDADKLLSEMTKGEEGPLQLVEELKNLSYEINGLTIADLDELRRQAELKKQRLALTDASMETRPPAVTEESVVPGAPAPAVEVLEGTSVNQDSESDFYVHEPAQLDAVNGPEDSPALSQLKSNGSVMDESVDHVSTGRNSSSDGEPQASGAELDIDSAPVPDTEEMQPDSLDHPLPDRPALPVVDNGEDYEPSDSHGQEALPPPAPVEDTADSEPSLDMSQIGEPLTETPQVSFLEARPIYQGSETEILGAKSPSNTPARNFSPYVSPLRYFNAYRYHPGYAEEVSDGYRSLTYSHDINSMKYLCPYELAGGVCNDRSCEFQHFRDMNLSDDKILIQMGAAREGQTEEEKETYITGLKKIINEMRRDKVKDFSTVASEIAAYRRRFLQDPSRVLPL</sequence>
<dbReference type="GO" id="GO:0000178">
    <property type="term" value="C:exosome (RNase complex)"/>
    <property type="evidence" value="ECO:0007669"/>
    <property type="project" value="TreeGrafter"/>
</dbReference>
<feature type="region of interest" description="Disordered" evidence="1">
    <location>
        <begin position="881"/>
        <end position="1006"/>
    </location>
</feature>
<dbReference type="PANTHER" id="PTHR21563:SF3">
    <property type="entry name" value="ZINC FINGER C3H1 DOMAIN-CONTAINING PROTEIN"/>
    <property type="match status" value="1"/>
</dbReference>
<comment type="caution">
    <text evidence="3">The sequence shown here is derived from an EMBL/GenBank/DDBJ whole genome shotgun (WGS) entry which is preliminary data.</text>
</comment>
<proteinExistence type="predicted"/>
<feature type="region of interest" description="Disordered" evidence="1">
    <location>
        <begin position="831"/>
        <end position="850"/>
    </location>
</feature>
<dbReference type="Proteomes" id="UP001149163">
    <property type="component" value="Unassembled WGS sequence"/>
</dbReference>
<dbReference type="GO" id="GO:0005634">
    <property type="term" value="C:nucleus"/>
    <property type="evidence" value="ECO:0007669"/>
    <property type="project" value="TreeGrafter"/>
</dbReference>
<feature type="region of interest" description="Disordered" evidence="1">
    <location>
        <begin position="118"/>
        <end position="209"/>
    </location>
</feature>
<feature type="compositionally biased region" description="Polar residues" evidence="1">
    <location>
        <begin position="588"/>
        <end position="598"/>
    </location>
</feature>
<feature type="domain" description="Putative zinc-finger" evidence="2">
    <location>
        <begin position="1079"/>
        <end position="1100"/>
    </location>
</feature>
<feature type="compositionally biased region" description="Acidic residues" evidence="1">
    <location>
        <begin position="570"/>
        <end position="587"/>
    </location>
</feature>
<dbReference type="Pfam" id="PF10650">
    <property type="entry name" value="zf-C3H1"/>
    <property type="match status" value="1"/>
</dbReference>
<feature type="compositionally biased region" description="Low complexity" evidence="1">
    <location>
        <begin position="446"/>
        <end position="458"/>
    </location>
</feature>
<feature type="region of interest" description="Disordered" evidence="1">
    <location>
        <begin position="27"/>
        <end position="49"/>
    </location>
</feature>
<feature type="region of interest" description="Disordered" evidence="1">
    <location>
        <begin position="570"/>
        <end position="633"/>
    </location>
</feature>
<dbReference type="InterPro" id="IPR039278">
    <property type="entry name" value="Red1"/>
</dbReference>
<evidence type="ECO:0000313" key="4">
    <source>
        <dbReference type="Proteomes" id="UP001149163"/>
    </source>
</evidence>
<feature type="compositionally biased region" description="Polar residues" evidence="1">
    <location>
        <begin position="347"/>
        <end position="364"/>
    </location>
</feature>
<evidence type="ECO:0000313" key="3">
    <source>
        <dbReference type="EMBL" id="KAJ5176655.1"/>
    </source>
</evidence>
<feature type="region of interest" description="Disordered" evidence="1">
    <location>
        <begin position="313"/>
        <end position="432"/>
    </location>
</feature>
<evidence type="ECO:0000256" key="1">
    <source>
        <dbReference type="SAM" id="MobiDB-lite"/>
    </source>
</evidence>
<feature type="compositionally biased region" description="Low complexity" evidence="1">
    <location>
        <begin position="373"/>
        <end position="383"/>
    </location>
</feature>
<gene>
    <name evidence="3" type="ORF">N7482_002532</name>
</gene>
<dbReference type="PANTHER" id="PTHR21563">
    <property type="entry name" value="ZINC FINGER C3H1 DOMAIN-CONTAINING PROTEIN"/>
    <property type="match status" value="1"/>
</dbReference>
<feature type="compositionally biased region" description="Low complexity" evidence="1">
    <location>
        <begin position="175"/>
        <end position="186"/>
    </location>
</feature>
<feature type="compositionally biased region" description="Low complexity" evidence="1">
    <location>
        <begin position="671"/>
        <end position="689"/>
    </location>
</feature>
<dbReference type="OrthoDB" id="1922977at2759"/>